<keyword evidence="3" id="KW-0813">Transport</keyword>
<keyword evidence="12" id="KW-1185">Reference proteome</keyword>
<keyword evidence="4" id="KW-1003">Cell membrane</keyword>
<evidence type="ECO:0000256" key="9">
    <source>
        <dbReference type="ARBA" id="ARBA00023136"/>
    </source>
</evidence>
<dbReference type="InterPro" id="IPR003538">
    <property type="entry name" value="TonB"/>
</dbReference>
<evidence type="ECO:0000256" key="3">
    <source>
        <dbReference type="ARBA" id="ARBA00022448"/>
    </source>
</evidence>
<keyword evidence="7" id="KW-0653">Protein transport</keyword>
<dbReference type="NCBIfam" id="TIGR01352">
    <property type="entry name" value="tonB_Cterm"/>
    <property type="match status" value="2"/>
</dbReference>
<keyword evidence="5" id="KW-0997">Cell inner membrane</keyword>
<organism evidence="11 12">
    <name type="scientific">Hymenobacter elongatus</name>
    <dbReference type="NCBI Taxonomy" id="877208"/>
    <lineage>
        <taxon>Bacteria</taxon>
        <taxon>Pseudomonadati</taxon>
        <taxon>Bacteroidota</taxon>
        <taxon>Cytophagia</taxon>
        <taxon>Cytophagales</taxon>
        <taxon>Hymenobacteraceae</taxon>
        <taxon>Hymenobacter</taxon>
    </lineage>
</organism>
<dbReference type="Gene3D" id="3.30.1150.10">
    <property type="match status" value="3"/>
</dbReference>
<evidence type="ECO:0000256" key="8">
    <source>
        <dbReference type="ARBA" id="ARBA00022989"/>
    </source>
</evidence>
<evidence type="ECO:0000313" key="11">
    <source>
        <dbReference type="EMBL" id="TGE13081.1"/>
    </source>
</evidence>
<dbReference type="EMBL" id="SRLD01000058">
    <property type="protein sequence ID" value="TGE13081.1"/>
    <property type="molecule type" value="Genomic_DNA"/>
</dbReference>
<dbReference type="SUPFAM" id="SSF74653">
    <property type="entry name" value="TolA/TonB C-terminal domain"/>
    <property type="match status" value="3"/>
</dbReference>
<dbReference type="GO" id="GO:0015891">
    <property type="term" value="P:siderophore transport"/>
    <property type="evidence" value="ECO:0007669"/>
    <property type="project" value="InterPro"/>
</dbReference>
<feature type="domain" description="TonB C-terminal" evidence="10">
    <location>
        <begin position="46"/>
        <end position="142"/>
    </location>
</feature>
<keyword evidence="8" id="KW-1133">Transmembrane helix</keyword>
<dbReference type="GO" id="GO:0030288">
    <property type="term" value="C:outer membrane-bounded periplasmic space"/>
    <property type="evidence" value="ECO:0007669"/>
    <property type="project" value="InterPro"/>
</dbReference>
<keyword evidence="6" id="KW-0812">Transmembrane</keyword>
<dbReference type="InterPro" id="IPR037682">
    <property type="entry name" value="TonB_C"/>
</dbReference>
<dbReference type="PANTHER" id="PTHR33446:SF2">
    <property type="entry name" value="PROTEIN TONB"/>
    <property type="match status" value="1"/>
</dbReference>
<dbReference type="PROSITE" id="PS52015">
    <property type="entry name" value="TONB_CTD"/>
    <property type="match status" value="3"/>
</dbReference>
<dbReference type="AlphaFoldDB" id="A0A4Z0PFQ4"/>
<dbReference type="GO" id="GO:0055085">
    <property type="term" value="P:transmembrane transport"/>
    <property type="evidence" value="ECO:0007669"/>
    <property type="project" value="InterPro"/>
</dbReference>
<sequence length="362" mass="39614">MLTTLPRQHLFGLFVFGLLGFNSRLQAQHAPDSVYRYVEQMPMYGKNPGAVMSYLGTNIRYPVTALQARVEGKVFVGFTVGVDGRLEDIKVVKGAHPDLNAEALRVVSAMQSWEPGRQMGKPVRVAFTLPVTFRLGTTTKAPAQFAGTPEELYGFLNNPPYPEEARNAGATGRVAVVFNVSAAGQVSEVKVLPPVPAELQRKRHQKPQSPQLHPALVAAAEQRIATMPTWKPALAGEQAVSSRLMLSVAYRLPAATDTVYSVVDQMPEFPGGVEQMLLTIRSTTQYPKQARKDQSEGEVLLYFVVNEQGQVEQAEVVRSVHPALDAEALRLVQALPAFTPAMHHGRPAKVGFLFPLPFVLPL</sequence>
<evidence type="ECO:0000256" key="4">
    <source>
        <dbReference type="ARBA" id="ARBA00022475"/>
    </source>
</evidence>
<evidence type="ECO:0000256" key="2">
    <source>
        <dbReference type="ARBA" id="ARBA00006555"/>
    </source>
</evidence>
<dbReference type="RefSeq" id="WP_135499507.1">
    <property type="nucleotide sequence ID" value="NZ_SRLD01000058.1"/>
</dbReference>
<comment type="subcellular location">
    <subcellularLocation>
        <location evidence="1">Cell inner membrane</location>
        <topology evidence="1">Single-pass membrane protein</topology>
        <orientation evidence="1">Periplasmic side</orientation>
    </subcellularLocation>
</comment>
<evidence type="ECO:0000259" key="10">
    <source>
        <dbReference type="PROSITE" id="PS52015"/>
    </source>
</evidence>
<evidence type="ECO:0000256" key="1">
    <source>
        <dbReference type="ARBA" id="ARBA00004383"/>
    </source>
</evidence>
<comment type="similarity">
    <text evidence="2">Belongs to the TonB family.</text>
</comment>
<name>A0A4Z0PFQ4_9BACT</name>
<evidence type="ECO:0000313" key="12">
    <source>
        <dbReference type="Proteomes" id="UP000297739"/>
    </source>
</evidence>
<dbReference type="InterPro" id="IPR051045">
    <property type="entry name" value="TonB-dependent_transducer"/>
</dbReference>
<evidence type="ECO:0000256" key="7">
    <source>
        <dbReference type="ARBA" id="ARBA00022927"/>
    </source>
</evidence>
<feature type="domain" description="TonB C-terminal" evidence="10">
    <location>
        <begin position="146"/>
        <end position="241"/>
    </location>
</feature>
<reference evidence="11 12" key="1">
    <citation type="submission" date="2019-04" db="EMBL/GenBank/DDBJ databases">
        <authorList>
            <person name="Feng G."/>
            <person name="Zhang J."/>
            <person name="Zhu H."/>
        </authorList>
    </citation>
    <scope>NUCLEOTIDE SEQUENCE [LARGE SCALE GENOMIC DNA]</scope>
    <source>
        <strain evidence="11 12">JCM 17223</strain>
    </source>
</reference>
<keyword evidence="9" id="KW-0472">Membrane</keyword>
<accession>A0A4Z0PFQ4</accession>
<evidence type="ECO:0000256" key="6">
    <source>
        <dbReference type="ARBA" id="ARBA00022692"/>
    </source>
</evidence>
<feature type="domain" description="TonB C-terminal" evidence="10">
    <location>
        <begin position="271"/>
        <end position="362"/>
    </location>
</feature>
<gene>
    <name evidence="11" type="ORF">E5J99_19600</name>
</gene>
<dbReference type="PRINTS" id="PR01374">
    <property type="entry name" value="TONBPROTEIN"/>
</dbReference>
<dbReference type="GO" id="GO:0031992">
    <property type="term" value="F:energy transducer activity"/>
    <property type="evidence" value="ECO:0007669"/>
    <property type="project" value="InterPro"/>
</dbReference>
<dbReference type="Pfam" id="PF03544">
    <property type="entry name" value="TonB_C"/>
    <property type="match status" value="3"/>
</dbReference>
<proteinExistence type="inferred from homology"/>
<dbReference type="PANTHER" id="PTHR33446">
    <property type="entry name" value="PROTEIN TONB-RELATED"/>
    <property type="match status" value="1"/>
</dbReference>
<dbReference type="OrthoDB" id="1039448at2"/>
<evidence type="ECO:0000256" key="5">
    <source>
        <dbReference type="ARBA" id="ARBA00022519"/>
    </source>
</evidence>
<protein>
    <submittedName>
        <fullName evidence="11">TonB family protein</fullName>
    </submittedName>
</protein>
<comment type="caution">
    <text evidence="11">The sequence shown here is derived from an EMBL/GenBank/DDBJ whole genome shotgun (WGS) entry which is preliminary data.</text>
</comment>
<dbReference type="Proteomes" id="UP000297739">
    <property type="component" value="Unassembled WGS sequence"/>
</dbReference>
<dbReference type="GO" id="GO:0098797">
    <property type="term" value="C:plasma membrane protein complex"/>
    <property type="evidence" value="ECO:0007669"/>
    <property type="project" value="TreeGrafter"/>
</dbReference>
<dbReference type="GO" id="GO:0015031">
    <property type="term" value="P:protein transport"/>
    <property type="evidence" value="ECO:0007669"/>
    <property type="project" value="UniProtKB-KW"/>
</dbReference>
<dbReference type="InterPro" id="IPR006260">
    <property type="entry name" value="TonB/TolA_C"/>
</dbReference>